<gene>
    <name evidence="3" type="ORF">QTG54_007126</name>
</gene>
<dbReference type="AlphaFoldDB" id="A0AAD8YC30"/>
<evidence type="ECO:0000313" key="4">
    <source>
        <dbReference type="Proteomes" id="UP001224775"/>
    </source>
</evidence>
<dbReference type="PANTHER" id="PTHR13675:SF1">
    <property type="entry name" value="SUCCINATE DEHYDROGENASE ASSEMBLY FACTOR 1, MITOCHONDRIAL"/>
    <property type="match status" value="1"/>
</dbReference>
<reference evidence="3" key="1">
    <citation type="submission" date="2023-06" db="EMBL/GenBank/DDBJ databases">
        <title>Survivors Of The Sea: Transcriptome response of Skeletonema marinoi to long-term dormancy.</title>
        <authorList>
            <person name="Pinder M.I.M."/>
            <person name="Kourtchenko O."/>
            <person name="Robertson E.K."/>
            <person name="Larsson T."/>
            <person name="Maumus F."/>
            <person name="Osuna-Cruz C.M."/>
            <person name="Vancaester E."/>
            <person name="Stenow R."/>
            <person name="Vandepoele K."/>
            <person name="Ploug H."/>
            <person name="Bruchert V."/>
            <person name="Godhe A."/>
            <person name="Topel M."/>
        </authorList>
    </citation>
    <scope>NUCLEOTIDE SEQUENCE</scope>
    <source>
        <strain evidence="3">R05AC</strain>
    </source>
</reference>
<comment type="caution">
    <text evidence="3">The sequence shown here is derived from an EMBL/GenBank/DDBJ whole genome shotgun (WGS) entry which is preliminary data.</text>
</comment>
<evidence type="ECO:0008006" key="5">
    <source>
        <dbReference type="Google" id="ProtNLM"/>
    </source>
</evidence>
<dbReference type="InterPro" id="IPR045295">
    <property type="entry name" value="Complex1_LYR_SDHAF1_LYRM8"/>
</dbReference>
<comment type="subcellular location">
    <subcellularLocation>
        <location evidence="1">Mitochondrion</location>
    </subcellularLocation>
</comment>
<protein>
    <recommendedName>
        <fullName evidence="5">Succinate dehydrogenase assembly factor 1, mitochondrial</fullName>
    </recommendedName>
</protein>
<name>A0AAD8YC30_9STRA</name>
<accession>A0AAD8YC30</accession>
<keyword evidence="4" id="KW-1185">Reference proteome</keyword>
<keyword evidence="2" id="KW-0496">Mitochondrion</keyword>
<dbReference type="EMBL" id="JATAAI010000011">
    <property type="protein sequence ID" value="KAK1742561.1"/>
    <property type="molecule type" value="Genomic_DNA"/>
</dbReference>
<dbReference type="GO" id="GO:0005739">
    <property type="term" value="C:mitochondrion"/>
    <property type="evidence" value="ECO:0007669"/>
    <property type="project" value="UniProtKB-SubCell"/>
</dbReference>
<dbReference type="PANTHER" id="PTHR13675">
    <property type="entry name" value="LYR MOTIF-CONTAINING PROTEIN 2"/>
    <property type="match status" value="1"/>
</dbReference>
<evidence type="ECO:0000256" key="2">
    <source>
        <dbReference type="ARBA" id="ARBA00023128"/>
    </source>
</evidence>
<proteinExistence type="predicted"/>
<dbReference type="CDD" id="cd20268">
    <property type="entry name" value="Complex1_LYR_SDHAF1_LYRM8"/>
    <property type="match status" value="1"/>
</dbReference>
<evidence type="ECO:0000313" key="3">
    <source>
        <dbReference type="EMBL" id="KAK1742561.1"/>
    </source>
</evidence>
<sequence length="101" mass="11456">MAPSARLSGLQKDVLALYRSILRETIRKDRRPALDSHHQVPLNQLLHSNSNSSTSFARDKFRKEASLVKRSDFKTIEYKIRKGQKQLKLLQMPGVNLVGGA</sequence>
<evidence type="ECO:0000256" key="1">
    <source>
        <dbReference type="ARBA" id="ARBA00004173"/>
    </source>
</evidence>
<dbReference type="Proteomes" id="UP001224775">
    <property type="component" value="Unassembled WGS sequence"/>
</dbReference>
<organism evidence="3 4">
    <name type="scientific">Skeletonema marinoi</name>
    <dbReference type="NCBI Taxonomy" id="267567"/>
    <lineage>
        <taxon>Eukaryota</taxon>
        <taxon>Sar</taxon>
        <taxon>Stramenopiles</taxon>
        <taxon>Ochrophyta</taxon>
        <taxon>Bacillariophyta</taxon>
        <taxon>Coscinodiscophyceae</taxon>
        <taxon>Thalassiosirophycidae</taxon>
        <taxon>Thalassiosirales</taxon>
        <taxon>Skeletonemataceae</taxon>
        <taxon>Skeletonema</taxon>
        <taxon>Skeletonema marinoi-dohrnii complex</taxon>
    </lineage>
</organism>
<dbReference type="GO" id="GO:0034553">
    <property type="term" value="P:mitochondrial respiratory chain complex II assembly"/>
    <property type="evidence" value="ECO:0007669"/>
    <property type="project" value="InterPro"/>
</dbReference>